<sequence>MSPSCKLVFEVHSLRNASPATVSRCGMIYIGVTALTWDIILQAWFKTRTPGEAAVLEPLFNSCFGAASAFLNTELKVKMIVQRNAYVTNMINFLNGLIPRIEPNKAVNTDHLEKLFVFALMWSLGALCELDDRKKLQQFLLTNAPNLKYPPLDQNSADTIYEFHVADDGSWAHWRQRVPEWTYPQDSTPEFSSIIIPTVDNVRTEFLMDTIAKQGKGVLLIGEPGTAKTVTVQRYLDKLNSEAHLF</sequence>
<keyword evidence="4" id="KW-1185">Reference proteome</keyword>
<dbReference type="OrthoDB" id="10251809at2759"/>
<dbReference type="GO" id="GO:0007018">
    <property type="term" value="P:microtubule-based movement"/>
    <property type="evidence" value="ECO:0007669"/>
    <property type="project" value="InterPro"/>
</dbReference>
<gene>
    <name evidence="3" type="ORF">BJ554DRAFT_7832</name>
</gene>
<reference evidence="3 4" key="1">
    <citation type="journal article" name="Sci. Rep.">
        <title>Genome-scale phylogenetic analyses confirm Olpidium as the closest living zoosporic fungus to the non-flagellated, terrestrial fungi.</title>
        <authorList>
            <person name="Chang Y."/>
            <person name="Rochon D."/>
            <person name="Sekimoto S."/>
            <person name="Wang Y."/>
            <person name="Chovatia M."/>
            <person name="Sandor L."/>
            <person name="Salamov A."/>
            <person name="Grigoriev I.V."/>
            <person name="Stajich J.E."/>
            <person name="Spatafora J.W."/>
        </authorList>
    </citation>
    <scope>NUCLEOTIDE SEQUENCE [LARGE SCALE GENOMIC DNA]</scope>
    <source>
        <strain evidence="3">S191</strain>
    </source>
</reference>
<evidence type="ECO:0000313" key="4">
    <source>
        <dbReference type="Proteomes" id="UP000673691"/>
    </source>
</evidence>
<evidence type="ECO:0000259" key="2">
    <source>
        <dbReference type="Pfam" id="PF17852"/>
    </source>
</evidence>
<accession>A0A8H7ZVF0</accession>
<proteinExistence type="inferred from homology"/>
<feature type="domain" description="Dynein heavy chain AAA 5 extension" evidence="2">
    <location>
        <begin position="56"/>
        <end position="175"/>
    </location>
</feature>
<dbReference type="GO" id="GO:0045505">
    <property type="term" value="F:dynein intermediate chain binding"/>
    <property type="evidence" value="ECO:0007669"/>
    <property type="project" value="InterPro"/>
</dbReference>
<dbReference type="AlphaFoldDB" id="A0A8H7ZVF0"/>
<evidence type="ECO:0000313" key="3">
    <source>
        <dbReference type="EMBL" id="KAG5460154.1"/>
    </source>
</evidence>
<dbReference type="InterPro" id="IPR041466">
    <property type="entry name" value="Dynein_AAA5_ext"/>
</dbReference>
<dbReference type="Gene3D" id="3.40.50.300">
    <property type="entry name" value="P-loop containing nucleotide triphosphate hydrolases"/>
    <property type="match status" value="2"/>
</dbReference>
<dbReference type="EMBL" id="JAEFCI010005664">
    <property type="protein sequence ID" value="KAG5460154.1"/>
    <property type="molecule type" value="Genomic_DNA"/>
</dbReference>
<comment type="similarity">
    <text evidence="1">Belongs to the dynein heavy chain family.</text>
</comment>
<dbReference type="InterPro" id="IPR027417">
    <property type="entry name" value="P-loop_NTPase"/>
</dbReference>
<dbReference type="PANTHER" id="PTHR46532">
    <property type="entry name" value="MALE FERTILITY FACTOR KL5"/>
    <property type="match status" value="1"/>
</dbReference>
<evidence type="ECO:0000256" key="1">
    <source>
        <dbReference type="ARBA" id="ARBA00008887"/>
    </source>
</evidence>
<dbReference type="PANTHER" id="PTHR46532:SF4">
    <property type="entry name" value="AAA+ ATPASE DOMAIN-CONTAINING PROTEIN"/>
    <property type="match status" value="1"/>
</dbReference>
<dbReference type="GO" id="GO:0051959">
    <property type="term" value="F:dynein light intermediate chain binding"/>
    <property type="evidence" value="ECO:0007669"/>
    <property type="project" value="InterPro"/>
</dbReference>
<comment type="caution">
    <text evidence="3">The sequence shown here is derived from an EMBL/GenBank/DDBJ whole genome shotgun (WGS) entry which is preliminary data.</text>
</comment>
<protein>
    <recommendedName>
        <fullName evidence="2">Dynein heavy chain AAA 5 extension domain-containing protein</fullName>
    </recommendedName>
</protein>
<dbReference type="Pfam" id="PF17852">
    <property type="entry name" value="Dynein_AAA_lid"/>
    <property type="match status" value="1"/>
</dbReference>
<feature type="non-terminal residue" evidence="3">
    <location>
        <position position="246"/>
    </location>
</feature>
<name>A0A8H7ZVF0_9FUNG</name>
<dbReference type="GO" id="GO:0005858">
    <property type="term" value="C:axonemal dynein complex"/>
    <property type="evidence" value="ECO:0007669"/>
    <property type="project" value="TreeGrafter"/>
</dbReference>
<dbReference type="Pfam" id="PF12775">
    <property type="entry name" value="AAA_7"/>
    <property type="match status" value="1"/>
</dbReference>
<dbReference type="InterPro" id="IPR026983">
    <property type="entry name" value="DHC"/>
</dbReference>
<dbReference type="Gene3D" id="1.10.472.130">
    <property type="match status" value="1"/>
</dbReference>
<dbReference type="Proteomes" id="UP000673691">
    <property type="component" value="Unassembled WGS sequence"/>
</dbReference>
<dbReference type="FunFam" id="1.10.472.130:FF:000004">
    <property type="entry name" value="Dynein axonemal heavy chain 8"/>
    <property type="match status" value="1"/>
</dbReference>
<organism evidence="3 4">
    <name type="scientific">Olpidium bornovanus</name>
    <dbReference type="NCBI Taxonomy" id="278681"/>
    <lineage>
        <taxon>Eukaryota</taxon>
        <taxon>Fungi</taxon>
        <taxon>Fungi incertae sedis</taxon>
        <taxon>Olpidiomycota</taxon>
        <taxon>Olpidiomycotina</taxon>
        <taxon>Olpidiomycetes</taxon>
        <taxon>Olpidiales</taxon>
        <taxon>Olpidiaceae</taxon>
        <taxon>Olpidium</taxon>
    </lineage>
</organism>